<dbReference type="Proteomes" id="UP000322887">
    <property type="component" value="Chromosome"/>
</dbReference>
<dbReference type="SUPFAM" id="SSF50998">
    <property type="entry name" value="Quinoprotein alcohol dehydrogenase-like"/>
    <property type="match status" value="3"/>
</dbReference>
<dbReference type="SMART" id="SM00564">
    <property type="entry name" value="PQQ"/>
    <property type="match status" value="9"/>
</dbReference>
<evidence type="ECO:0000259" key="2">
    <source>
        <dbReference type="Pfam" id="PF13360"/>
    </source>
</evidence>
<keyword evidence="4" id="KW-1185">Reference proteome</keyword>
<feature type="domain" description="Pyrrolo-quinoline quinone repeat" evidence="2">
    <location>
        <begin position="706"/>
        <end position="807"/>
    </location>
</feature>
<dbReference type="InterPro" id="IPR015943">
    <property type="entry name" value="WD40/YVTN_repeat-like_dom_sf"/>
</dbReference>
<evidence type="ECO:0000256" key="1">
    <source>
        <dbReference type="SAM" id="SignalP"/>
    </source>
</evidence>
<proteinExistence type="predicted"/>
<feature type="domain" description="Pyrrolo-quinoline quinone repeat" evidence="2">
    <location>
        <begin position="61"/>
        <end position="144"/>
    </location>
</feature>
<feature type="signal peptide" evidence="1">
    <location>
        <begin position="1"/>
        <end position="27"/>
    </location>
</feature>
<name>A0ABX5YJ99_9PLAN</name>
<protein>
    <submittedName>
        <fullName evidence="3">Outer membrane biogenesis protein BamB</fullName>
    </submittedName>
</protein>
<dbReference type="PANTHER" id="PTHR34512:SF30">
    <property type="entry name" value="OUTER MEMBRANE PROTEIN ASSEMBLY FACTOR BAMB"/>
    <property type="match status" value="1"/>
</dbReference>
<evidence type="ECO:0000313" key="3">
    <source>
        <dbReference type="EMBL" id="QEG15747.1"/>
    </source>
</evidence>
<dbReference type="EMBL" id="CP042910">
    <property type="protein sequence ID" value="QEG15747.1"/>
    <property type="molecule type" value="Genomic_DNA"/>
</dbReference>
<dbReference type="PANTHER" id="PTHR34512">
    <property type="entry name" value="CELL SURFACE PROTEIN"/>
    <property type="match status" value="1"/>
</dbReference>
<dbReference type="Pfam" id="PF13360">
    <property type="entry name" value="PQQ_2"/>
    <property type="match status" value="3"/>
</dbReference>
<feature type="domain" description="Pyrrolo-quinoline quinone repeat" evidence="2">
    <location>
        <begin position="484"/>
        <end position="660"/>
    </location>
</feature>
<reference evidence="3 4" key="1">
    <citation type="submission" date="2019-08" db="EMBL/GenBank/DDBJ databases">
        <title>Deep-cultivation of Planctomycetes and their phenomic and genomic characterization uncovers novel biology.</title>
        <authorList>
            <person name="Wiegand S."/>
            <person name="Jogler M."/>
            <person name="Boedeker C."/>
            <person name="Pinto D."/>
            <person name="Vollmers J."/>
            <person name="Rivas-Marin E."/>
            <person name="Kohn T."/>
            <person name="Peeters S.H."/>
            <person name="Heuer A."/>
            <person name="Rast P."/>
            <person name="Oberbeckmann S."/>
            <person name="Bunk B."/>
            <person name="Jeske O."/>
            <person name="Meyerdierks A."/>
            <person name="Storesund J.E."/>
            <person name="Kallscheuer N."/>
            <person name="Luecker S."/>
            <person name="Lage O.M."/>
            <person name="Pohl T."/>
            <person name="Merkel B.J."/>
            <person name="Hornburger P."/>
            <person name="Mueller R.-W."/>
            <person name="Bruemmer F."/>
            <person name="Labrenz M."/>
            <person name="Spormann A.M."/>
            <person name="Op den Camp H."/>
            <person name="Overmann J."/>
            <person name="Amann R."/>
            <person name="Jetten M.S.M."/>
            <person name="Mascher T."/>
            <person name="Medema M.H."/>
            <person name="Devos D.P."/>
            <person name="Kaster A.-K."/>
            <person name="Ovreas L."/>
            <person name="Rohde M."/>
            <person name="Galperin M.Y."/>
            <person name="Jogler C."/>
        </authorList>
    </citation>
    <scope>NUCLEOTIDE SEQUENCE [LARGE SCALE GENOMIC DNA]</scope>
    <source>
        <strain evidence="3 4">DSM 8797</strain>
    </source>
</reference>
<feature type="chain" id="PRO_5047112652" evidence="1">
    <location>
        <begin position="28"/>
        <end position="894"/>
    </location>
</feature>
<organism evidence="3 4">
    <name type="scientific">Gimesia maris</name>
    <dbReference type="NCBI Taxonomy" id="122"/>
    <lineage>
        <taxon>Bacteria</taxon>
        <taxon>Pseudomonadati</taxon>
        <taxon>Planctomycetota</taxon>
        <taxon>Planctomycetia</taxon>
        <taxon>Planctomycetales</taxon>
        <taxon>Planctomycetaceae</taxon>
        <taxon>Gimesia</taxon>
    </lineage>
</organism>
<dbReference type="Gene3D" id="2.130.10.10">
    <property type="entry name" value="YVTN repeat-like/Quinoprotein amine dehydrogenase"/>
    <property type="match status" value="3"/>
</dbReference>
<gene>
    <name evidence="3" type="ORF">GmarT_15900</name>
</gene>
<dbReference type="RefSeq" id="WP_044237483.1">
    <property type="nucleotide sequence ID" value="NZ_CP042910.1"/>
</dbReference>
<dbReference type="Gene3D" id="2.40.128.630">
    <property type="match status" value="1"/>
</dbReference>
<dbReference type="InterPro" id="IPR018391">
    <property type="entry name" value="PQQ_b-propeller_rpt"/>
</dbReference>
<dbReference type="GeneID" id="98646220"/>
<evidence type="ECO:0000313" key="4">
    <source>
        <dbReference type="Proteomes" id="UP000322887"/>
    </source>
</evidence>
<accession>A0ABX5YJ99</accession>
<dbReference type="InterPro" id="IPR002372">
    <property type="entry name" value="PQQ_rpt_dom"/>
</dbReference>
<dbReference type="InterPro" id="IPR011047">
    <property type="entry name" value="Quinoprotein_ADH-like_sf"/>
</dbReference>
<sequence>MMIRSCRCFCWFQTYLILTLFCSFTQAADSWLQLKGDSQRSGNAPAISLQTPLSLAAAVPLTDGIYTSPVVSQGTVFVVDGAGVVFALNGQTGKVLWKYATKGGTGNCNNVASPAIIDNYLHVGTAAGYYYVFDLKTGAVIQELDCREPIFSAPVVNKGRVYFATLGAQVYAVEPAGEVVWTWDFVKEVVDFEGNRWSGADWLKHRKDRVTWKDHFVCSRDICLAGDSLVIPAGGRTVFLKDGGTAPELQVVGEIPKYAGAEFPATFGQSADAAGNVFVQWHRRDNAGRVEVMRLDGDKIQADYIKGTQTSIRDPGLLGFASVTVRGNDVFRVRPEAGLGLVRHTLDSETTDVLCEAPSICPPVITDNHIVYGGLDGTLYVISLSDKQITEFKTAFQAPITAPVAIADQKIYVPCEDGYLYILNADGTTPQTQAALPAKDLELWKIRNPLTGPLAKPEFDWYTNYGDFGGTNANAQDLKPPLRMRWARRLEGTVKHLPVCGGGRLYTHTAEGQIIAVEQDTGRLLWRRYWPDVYLSFTSPLYIDGKLLIPQAGIKKSVMRCLDAATGDLLWEAPFTGSPSWSRQFPPVVSGNIAIYASGSGEYAAQGTEKAFTFGGKPAVKEDGREVMSWIYSNDNPYYPRDHRPRIWAWDLDTGKVVWEKDFSDYGRGGNDCGIAILDGKLYYSTFFGYASSQRKRRGLPVENNGITACLDPRTGDVVWLTNKYYVTSKCTLSARDGRIYIGGYNRANEDTQDRFVWCLDAKDGALVWQSDAVTSALNVVTVGKDYIFSNALRGKGNVFDHKTGKVVNSIGHNYACCRFTLSEPYVLGANMDMIDLSDDGKLVSTGPAIDSRECLGAVVSNGRIFYTSQASGFIVSQTYGEASKKLPAVWERP</sequence>
<keyword evidence="1" id="KW-0732">Signal</keyword>